<feature type="region of interest" description="Disordered" evidence="1">
    <location>
        <begin position="53"/>
        <end position="309"/>
    </location>
</feature>
<feature type="compositionally biased region" description="Low complexity" evidence="1">
    <location>
        <begin position="1008"/>
        <end position="1022"/>
    </location>
</feature>
<dbReference type="Proteomes" id="UP000237631">
    <property type="component" value="Unassembled WGS sequence"/>
</dbReference>
<feature type="compositionally biased region" description="Basic and acidic residues" evidence="1">
    <location>
        <begin position="493"/>
        <end position="509"/>
    </location>
</feature>
<feature type="compositionally biased region" description="Basic and acidic residues" evidence="1">
    <location>
        <begin position="1045"/>
        <end position="1055"/>
    </location>
</feature>
<comment type="caution">
    <text evidence="2">The sequence shown here is derived from an EMBL/GenBank/DDBJ whole genome shotgun (WGS) entry which is preliminary data.</text>
</comment>
<gene>
    <name evidence="2" type="ORF">CBER1_10456</name>
</gene>
<reference evidence="3" key="1">
    <citation type="journal article" date="2017" name="bioRxiv">
        <title>Conservation of a gene cluster reveals novel cercosporin biosynthetic mechanisms and extends production to the genus Colletotrichum.</title>
        <authorList>
            <person name="de Jonge R."/>
            <person name="Ebert M.K."/>
            <person name="Huitt-Roehl C.R."/>
            <person name="Pal P."/>
            <person name="Suttle J.C."/>
            <person name="Spanner R.E."/>
            <person name="Neubauer J.D."/>
            <person name="Jurick W.M.II."/>
            <person name="Stott K.A."/>
            <person name="Secor G.A."/>
            <person name="Thomma B.P.H.J."/>
            <person name="Van de Peer Y."/>
            <person name="Townsend C.A."/>
            <person name="Bolton M.D."/>
        </authorList>
    </citation>
    <scope>NUCLEOTIDE SEQUENCE [LARGE SCALE GENOMIC DNA]</scope>
    <source>
        <strain evidence="3">CBS538.71</strain>
    </source>
</reference>
<feature type="compositionally biased region" description="Acidic residues" evidence="1">
    <location>
        <begin position="338"/>
        <end position="347"/>
    </location>
</feature>
<feature type="compositionally biased region" description="Low complexity" evidence="1">
    <location>
        <begin position="792"/>
        <end position="825"/>
    </location>
</feature>
<feature type="compositionally biased region" description="Basic and acidic residues" evidence="1">
    <location>
        <begin position="120"/>
        <end position="130"/>
    </location>
</feature>
<sequence length="1557" mass="165084">MRALNSCLAPQLNWSFGMLPTFSDSNLAADTDLDTVMAEQIGHNVVINSESTGASAPVDAAANTSTTDSALSGKTNNESLPDASNAATTSGSPTQSNGTTSDNAGSDAPSVAAGPSAGEATDRETLKPADAKTNSSNEKTRLAHGDLVNGVHEDGSQADAHADDKSTTGVSVDLSVNSDTDNSKADAGEKGTHTRTNSTVKKPAAFSKVNATKSFMSKIAPSTPAAPQTGDKGEKAKHSAGESATNHKVASLASATLQPANRPRLIAKTGSSQSMLKPRAGTGGSGAPDASKVWNKNQPVAAPPPKQLTDEELKQQFGIHLATRLQTDGDKKDSNWADIDDDEDDWAPETVVWMDGTKSTVPKDATPTPADESTPPAAQPAAKPAEGVKPTLSVKQRSDRPEHPMRILKPGAAAIQSKQNGNASAASPASSKSALTSKSPAPAPAKSPWAPVPKPDSVAPINPPVQAALPQRTLPSQDARASEPMGSAPAREIAADTFDRSWQQRDGGTRELFNSSNGRYEPAPEGRRGSMRQDNARKPAVLQRPSQALSPAPEPSPAFQSRSSSQMDGSWGSRRRGSSVSQGSMPPPRRMSMNKSEFGATPEAASGPDRAEPARHNFNQPSAWDKQMPPPPPPDAQQAPQASQPSEGEPVPPFEDPVKVQERIMQEKREAAKRRKEEEAREEAEKKERLKAKLAALEGAGKSRSERAAEAAAKTTEKQNEKQAEKPAEAAKSTIPRETLPAKPPTSASAPSKSPAIVETPVPTQQPTEKSASPPESQAPLASLPTREDQNRAQPAAARPPTSRAPFGQQQPVPYRAPASSYSSPGERKSQPAQLGRSPVANSDAFSPWPTTSSNNNIWGSGFGNGVFEGGSSFAPLGTTQQNSSLPPPPGMSRVAPGSARISPQGFNQDSRSPNLGQPQITEQQRAFPAPGMNDRSVPFGPAQPRMTGVSPQHAPGYGRPHHPPGPIGPPSRTQNQAQQQQAQQPQPPPEITAWKAAANTLHHQYHNPPAATNAPASNAPIPEHRFKETFKKTSAEQGKLGGPRRYDSIEHTIHDGSGSRPVSSFSPAPPSTQTQPIAPPAVASPAQDSRLNTAIRMPDPSRNPAHVGLPRPIEPPHRRHAERLQQQQGSSTAAPLAPNVSSKEQFAPPPDIESHPVYEGNSRHPQVKLPKPQAKVRLPPSSPSATSPQTQSRHNGSVVMPPQRQSFRQPFHGAQQPIVANAQWQQRFNGLFGRAEVSNEAPPSPPKTPPKAQGLSLAVASSSIEPMATQTGGVTVSLPQGKNAQYGRVTAEPTSKPEIDFSNERSFGSLPVVKVPRSARYASHVGSAHPNNLLKMSPIPKNVKTIDTGYYEQIFFWRNPAGIFVKIPNTLLNNRLCYAPNYVPPQPKQGRNDRKTSSFQPRHLQAPGPEQQPSELGNRKHRVTDPTHSGVNSRKPSQSSKAHHQSLRATEDRKSSGKFANKKFEKRENGKTAANDANAVTTPAKTPSGPNSKRSSVPISKDQKPSTPPPTKSAPMSAKEATTEKRKSGVTKPAGTPSASANRFDLLAGMSSPSKN</sequence>
<feature type="compositionally biased region" description="Basic and acidic residues" evidence="1">
    <location>
        <begin position="231"/>
        <end position="240"/>
    </location>
</feature>
<evidence type="ECO:0000313" key="3">
    <source>
        <dbReference type="Proteomes" id="UP000237631"/>
    </source>
</evidence>
<name>A0A2S6CBN1_9PEZI</name>
<feature type="compositionally biased region" description="Low complexity" evidence="1">
    <location>
        <begin position="745"/>
        <end position="756"/>
    </location>
</feature>
<evidence type="ECO:0000313" key="2">
    <source>
        <dbReference type="EMBL" id="PPJ57139.1"/>
    </source>
</evidence>
<feature type="compositionally biased region" description="Low complexity" evidence="1">
    <location>
        <begin position="1184"/>
        <end position="1193"/>
    </location>
</feature>
<feature type="compositionally biased region" description="Basic and acidic residues" evidence="1">
    <location>
        <begin position="1023"/>
        <end position="1035"/>
    </location>
</feature>
<evidence type="ECO:0000256" key="1">
    <source>
        <dbReference type="SAM" id="MobiDB-lite"/>
    </source>
</evidence>
<feature type="compositionally biased region" description="Polar residues" evidence="1">
    <location>
        <begin position="762"/>
        <end position="776"/>
    </location>
</feature>
<feature type="compositionally biased region" description="Polar residues" evidence="1">
    <location>
        <begin position="1427"/>
        <end position="1441"/>
    </location>
</feature>
<dbReference type="STRING" id="357750.A0A2S6CBN1"/>
<feature type="compositionally biased region" description="Low complexity" evidence="1">
    <location>
        <begin position="375"/>
        <end position="385"/>
    </location>
</feature>
<feature type="compositionally biased region" description="Basic and acidic residues" evidence="1">
    <location>
        <begin position="656"/>
        <end position="688"/>
    </location>
</feature>
<feature type="compositionally biased region" description="Polar residues" evidence="1">
    <location>
        <begin position="1479"/>
        <end position="1499"/>
    </location>
</feature>
<feature type="region of interest" description="Disordered" evidence="1">
    <location>
        <begin position="1383"/>
        <end position="1557"/>
    </location>
</feature>
<feature type="compositionally biased region" description="Polar residues" evidence="1">
    <location>
        <begin position="1061"/>
        <end position="1077"/>
    </location>
</feature>
<feature type="compositionally biased region" description="Polar residues" evidence="1">
    <location>
        <begin position="840"/>
        <end position="859"/>
    </location>
</feature>
<feature type="compositionally biased region" description="Basic and acidic residues" evidence="1">
    <location>
        <begin position="181"/>
        <end position="192"/>
    </location>
</feature>
<dbReference type="OrthoDB" id="5416983at2759"/>
<protein>
    <submittedName>
        <fullName evidence="2">Uncharacterized protein</fullName>
    </submittedName>
</protein>
<feature type="compositionally biased region" description="Low complexity" evidence="1">
    <location>
        <begin position="636"/>
        <end position="645"/>
    </location>
</feature>
<feature type="compositionally biased region" description="Low complexity" evidence="1">
    <location>
        <begin position="423"/>
        <end position="440"/>
    </location>
</feature>
<feature type="compositionally biased region" description="Polar residues" evidence="1">
    <location>
        <begin position="85"/>
        <end position="104"/>
    </location>
</feature>
<feature type="compositionally biased region" description="Basic and acidic residues" evidence="1">
    <location>
        <begin position="151"/>
        <end position="166"/>
    </location>
</feature>
<accession>A0A2S6CBN1</accession>
<feature type="compositionally biased region" description="Polar residues" evidence="1">
    <location>
        <begin position="167"/>
        <end position="180"/>
    </location>
</feature>
<feature type="compositionally biased region" description="Pro residues" evidence="1">
    <location>
        <begin position="441"/>
        <end position="454"/>
    </location>
</feature>
<keyword evidence="3" id="KW-1185">Reference proteome</keyword>
<feature type="compositionally biased region" description="Basic and acidic residues" evidence="1">
    <location>
        <begin position="396"/>
        <end position="405"/>
    </location>
</feature>
<proteinExistence type="predicted"/>
<feature type="compositionally biased region" description="Basic and acidic residues" evidence="1">
    <location>
        <begin position="701"/>
        <end position="729"/>
    </location>
</feature>
<feature type="compositionally biased region" description="Polar residues" evidence="1">
    <location>
        <begin position="242"/>
        <end position="259"/>
    </location>
</feature>
<feature type="compositionally biased region" description="Polar residues" evidence="1">
    <location>
        <begin position="905"/>
        <end position="925"/>
    </location>
</feature>
<feature type="compositionally biased region" description="Low complexity" evidence="1">
    <location>
        <begin position="59"/>
        <end position="70"/>
    </location>
</feature>
<feature type="region of interest" description="Disordered" evidence="1">
    <location>
        <begin position="324"/>
        <end position="1207"/>
    </location>
</feature>
<feature type="compositionally biased region" description="Polar residues" evidence="1">
    <location>
        <begin position="558"/>
        <end position="568"/>
    </location>
</feature>
<organism evidence="2 3">
    <name type="scientific">Cercospora berteroae</name>
    <dbReference type="NCBI Taxonomy" id="357750"/>
    <lineage>
        <taxon>Eukaryota</taxon>
        <taxon>Fungi</taxon>
        <taxon>Dikarya</taxon>
        <taxon>Ascomycota</taxon>
        <taxon>Pezizomycotina</taxon>
        <taxon>Dothideomycetes</taxon>
        <taxon>Dothideomycetidae</taxon>
        <taxon>Mycosphaerellales</taxon>
        <taxon>Mycosphaerellaceae</taxon>
        <taxon>Cercospora</taxon>
    </lineage>
</organism>
<feature type="compositionally biased region" description="Polar residues" evidence="1">
    <location>
        <begin position="1125"/>
        <end position="1145"/>
    </location>
</feature>
<dbReference type="EMBL" id="PNEN01000502">
    <property type="protein sequence ID" value="PPJ57139.1"/>
    <property type="molecule type" value="Genomic_DNA"/>
</dbReference>